<feature type="domain" description="RGS" evidence="2">
    <location>
        <begin position="346"/>
        <end position="462"/>
    </location>
</feature>
<evidence type="ECO:0000256" key="1">
    <source>
        <dbReference type="ARBA" id="ARBA00022700"/>
    </source>
</evidence>
<dbReference type="Pfam" id="PF18148">
    <property type="entry name" value="RGS_DHEX"/>
    <property type="match status" value="1"/>
</dbReference>
<keyword evidence="1" id="KW-0734">Signal transduction inhibitor</keyword>
<dbReference type="PROSITE" id="PS50132">
    <property type="entry name" value="RGS"/>
    <property type="match status" value="1"/>
</dbReference>
<evidence type="ECO:0000259" key="2">
    <source>
        <dbReference type="PROSITE" id="PS50132"/>
    </source>
</evidence>
<gene>
    <name evidence="4" type="ORF">CVLEPA_LOCUS114</name>
</gene>
<dbReference type="InterPro" id="IPR047016">
    <property type="entry name" value="RGS6/7/9/11"/>
</dbReference>
<dbReference type="PANTHER" id="PTHR45746:SF6">
    <property type="entry name" value="LP21163P"/>
    <property type="match status" value="1"/>
</dbReference>
<dbReference type="SUPFAM" id="SSF46785">
    <property type="entry name" value="Winged helix' DNA-binding domain"/>
    <property type="match status" value="1"/>
</dbReference>
<dbReference type="InterPro" id="IPR000591">
    <property type="entry name" value="DEP_dom"/>
</dbReference>
<dbReference type="PRINTS" id="PR01301">
    <property type="entry name" value="RGSPROTEIN"/>
</dbReference>
<feature type="domain" description="DEP" evidence="3">
    <location>
        <begin position="123"/>
        <end position="188"/>
    </location>
</feature>
<dbReference type="EMBL" id="CAWYQH010000001">
    <property type="protein sequence ID" value="CAK8671093.1"/>
    <property type="molecule type" value="Genomic_DNA"/>
</dbReference>
<dbReference type="InterPro" id="IPR047017">
    <property type="entry name" value="RGS6/7/9/11_DHEX_sf"/>
</dbReference>
<dbReference type="Gene3D" id="1.10.1240.60">
    <property type="match status" value="1"/>
</dbReference>
<dbReference type="InterPro" id="IPR040759">
    <property type="entry name" value="RGS_DHEX"/>
</dbReference>
<keyword evidence="5" id="KW-1185">Reference proteome</keyword>
<proteinExistence type="predicted"/>
<protein>
    <recommendedName>
        <fullName evidence="6">RGS domain-containing protein</fullName>
    </recommendedName>
</protein>
<evidence type="ECO:0000259" key="3">
    <source>
        <dbReference type="PROSITE" id="PS50186"/>
    </source>
</evidence>
<dbReference type="InterPro" id="IPR016137">
    <property type="entry name" value="RGS"/>
</dbReference>
<evidence type="ECO:0008006" key="6">
    <source>
        <dbReference type="Google" id="ProtNLM"/>
    </source>
</evidence>
<dbReference type="Pfam" id="PF00615">
    <property type="entry name" value="RGS"/>
    <property type="match status" value="1"/>
</dbReference>
<sequence>MSKKLSQEALRTQWQKALEGVLLKRPTDLIVDNSTFDLNDGVIIDIKDLEDQVENGKADISDIAINLKHPPRQSVYTKLSALLVEMQHATEGVQTFRQNFRALRDTSCKVSCKERERNQKDGVPDAFWTTELIRWLKQVLNIECDLEACHLATMLCKTGYIYPCNVQWNAVNFKISEPDGNMVFRYQTPFYWPNESQFPLDQDHASHLLMREANNHGIPMDEYEIMCLSRLKKVLKHQWDCITQSALTQTSFLEGCCPSDQYINAWQNYAFWRVRRPPAYYKYICKAESCLNGPNRNFPSFTETSIVPSENDKEKKTAMSPSKILTSSCKRSTGPYKLQCKAWGMSFDALLKDELGQLTFEKHLKKEFSEENLAFYLDCIYLRSAPLKELEELIQSIFSEFISPNGATPVNIDTQTLNAVKAEMKTKKTRFVFDLALEHIYKLMKKDSYKRFPSSKLFKETLETAIVPQKPEKEKGKLPKIWRLSQFLTKGKEEDPERGENNK</sequence>
<dbReference type="InterPro" id="IPR036388">
    <property type="entry name" value="WH-like_DNA-bd_sf"/>
</dbReference>
<dbReference type="InterPro" id="IPR036390">
    <property type="entry name" value="WH_DNA-bd_sf"/>
</dbReference>
<evidence type="ECO:0000313" key="5">
    <source>
        <dbReference type="Proteomes" id="UP001642483"/>
    </source>
</evidence>
<comment type="caution">
    <text evidence="4">The sequence shown here is derived from an EMBL/GenBank/DDBJ whole genome shotgun (WGS) entry which is preliminary data.</text>
</comment>
<dbReference type="SMART" id="SM00315">
    <property type="entry name" value="RGS"/>
    <property type="match status" value="1"/>
</dbReference>
<evidence type="ECO:0000313" key="4">
    <source>
        <dbReference type="EMBL" id="CAK8671093.1"/>
    </source>
</evidence>
<organism evidence="4 5">
    <name type="scientific">Clavelina lepadiformis</name>
    <name type="common">Light-bulb sea squirt</name>
    <name type="synonym">Ascidia lepadiformis</name>
    <dbReference type="NCBI Taxonomy" id="159417"/>
    <lineage>
        <taxon>Eukaryota</taxon>
        <taxon>Metazoa</taxon>
        <taxon>Chordata</taxon>
        <taxon>Tunicata</taxon>
        <taxon>Ascidiacea</taxon>
        <taxon>Aplousobranchia</taxon>
        <taxon>Clavelinidae</taxon>
        <taxon>Clavelina</taxon>
    </lineage>
</organism>
<dbReference type="InterPro" id="IPR036305">
    <property type="entry name" value="RGS_sf"/>
</dbReference>
<dbReference type="Gene3D" id="1.10.167.10">
    <property type="entry name" value="Regulator of G-protein Signalling 4, domain 2"/>
    <property type="match status" value="1"/>
</dbReference>
<dbReference type="Gene3D" id="1.10.10.10">
    <property type="entry name" value="Winged helix-like DNA-binding domain superfamily/Winged helix DNA-binding domain"/>
    <property type="match status" value="1"/>
</dbReference>
<accession>A0ABP0EUQ2</accession>
<dbReference type="SUPFAM" id="SSF48097">
    <property type="entry name" value="Regulator of G-protein signaling, RGS"/>
    <property type="match status" value="1"/>
</dbReference>
<dbReference type="PANTHER" id="PTHR45746">
    <property type="entry name" value="LP21163P"/>
    <property type="match status" value="1"/>
</dbReference>
<dbReference type="PROSITE" id="PS50186">
    <property type="entry name" value="DEP"/>
    <property type="match status" value="1"/>
</dbReference>
<dbReference type="InterPro" id="IPR044926">
    <property type="entry name" value="RGS_subdomain_2"/>
</dbReference>
<dbReference type="Proteomes" id="UP001642483">
    <property type="component" value="Unassembled WGS sequence"/>
</dbReference>
<reference evidence="4 5" key="1">
    <citation type="submission" date="2024-02" db="EMBL/GenBank/DDBJ databases">
        <authorList>
            <person name="Daric V."/>
            <person name="Darras S."/>
        </authorList>
    </citation>
    <scope>NUCLEOTIDE SEQUENCE [LARGE SCALE GENOMIC DNA]</scope>
</reference>
<name>A0ABP0EUQ2_CLALP</name>